<dbReference type="Proteomes" id="UP000310719">
    <property type="component" value="Chromosome"/>
</dbReference>
<name>A0A4U9HFB5_9ENTR</name>
<dbReference type="EMBL" id="LR590464">
    <property type="protein sequence ID" value="VTP62630.1"/>
    <property type="molecule type" value="Genomic_DNA"/>
</dbReference>
<gene>
    <name evidence="1" type="ORF">NCTC13032_00448</name>
</gene>
<evidence type="ECO:0000313" key="1">
    <source>
        <dbReference type="EMBL" id="VTP62630.1"/>
    </source>
</evidence>
<proteinExistence type="predicted"/>
<sequence>MSLTITLTGTGGAQLVARFWLRLSGLPSGAFAGRLSPPSL</sequence>
<dbReference type="AlphaFoldDB" id="A0A4U9HFB5"/>
<evidence type="ECO:0000313" key="2">
    <source>
        <dbReference type="Proteomes" id="UP000310719"/>
    </source>
</evidence>
<accession>A0A4U9HFB5</accession>
<reference evidence="1 2" key="1">
    <citation type="submission" date="2019-05" db="EMBL/GenBank/DDBJ databases">
        <authorList>
            <consortium name="Pathogen Informatics"/>
        </authorList>
    </citation>
    <scope>NUCLEOTIDE SEQUENCE [LARGE SCALE GENOMIC DNA]</scope>
    <source>
        <strain evidence="1 2">NCTC13032</strain>
    </source>
</reference>
<protein>
    <submittedName>
        <fullName evidence="1">Uncharacterized protein</fullName>
    </submittedName>
</protein>
<organism evidence="1 2">
    <name type="scientific">Leclercia adecarboxylata</name>
    <dbReference type="NCBI Taxonomy" id="83655"/>
    <lineage>
        <taxon>Bacteria</taxon>
        <taxon>Pseudomonadati</taxon>
        <taxon>Pseudomonadota</taxon>
        <taxon>Gammaproteobacteria</taxon>
        <taxon>Enterobacterales</taxon>
        <taxon>Enterobacteriaceae</taxon>
        <taxon>Leclercia</taxon>
    </lineage>
</organism>